<keyword evidence="2" id="KW-1185">Reference proteome</keyword>
<comment type="caution">
    <text evidence="1">The sequence shown here is derived from an EMBL/GenBank/DDBJ whole genome shotgun (WGS) entry which is preliminary data.</text>
</comment>
<dbReference type="EMBL" id="JBEHCU010003591">
    <property type="protein sequence ID" value="KAL1402090.1"/>
    <property type="molecule type" value="Genomic_DNA"/>
</dbReference>
<feature type="non-terminal residue" evidence="1">
    <location>
        <position position="42"/>
    </location>
</feature>
<name>A0ABD1DQZ9_CULPP</name>
<accession>A0ABD1DQZ9</accession>
<protein>
    <submittedName>
        <fullName evidence="1">Uncharacterized protein</fullName>
    </submittedName>
</protein>
<proteinExistence type="predicted"/>
<gene>
    <name evidence="1" type="ORF">pipiens_019871</name>
</gene>
<dbReference type="AlphaFoldDB" id="A0ABD1DQZ9"/>
<dbReference type="Proteomes" id="UP001562425">
    <property type="component" value="Unassembled WGS sequence"/>
</dbReference>
<organism evidence="1 2">
    <name type="scientific">Culex pipiens pipiens</name>
    <name type="common">Northern house mosquito</name>
    <dbReference type="NCBI Taxonomy" id="38569"/>
    <lineage>
        <taxon>Eukaryota</taxon>
        <taxon>Metazoa</taxon>
        <taxon>Ecdysozoa</taxon>
        <taxon>Arthropoda</taxon>
        <taxon>Hexapoda</taxon>
        <taxon>Insecta</taxon>
        <taxon>Pterygota</taxon>
        <taxon>Neoptera</taxon>
        <taxon>Endopterygota</taxon>
        <taxon>Diptera</taxon>
        <taxon>Nematocera</taxon>
        <taxon>Culicoidea</taxon>
        <taxon>Culicidae</taxon>
        <taxon>Culicinae</taxon>
        <taxon>Culicini</taxon>
        <taxon>Culex</taxon>
        <taxon>Culex</taxon>
    </lineage>
</organism>
<evidence type="ECO:0000313" key="1">
    <source>
        <dbReference type="EMBL" id="KAL1402090.1"/>
    </source>
</evidence>
<sequence length="42" mass="4995">MVEFCFFGNNSREDKFITVLTNKSKQIQNLLEQNDQILTSYH</sequence>
<evidence type="ECO:0000313" key="2">
    <source>
        <dbReference type="Proteomes" id="UP001562425"/>
    </source>
</evidence>
<reference evidence="1 2" key="1">
    <citation type="submission" date="2024-05" db="EMBL/GenBank/DDBJ databases">
        <title>Culex pipiens pipiens assembly and annotation.</title>
        <authorList>
            <person name="Alout H."/>
            <person name="Durand T."/>
        </authorList>
    </citation>
    <scope>NUCLEOTIDE SEQUENCE [LARGE SCALE GENOMIC DNA]</scope>
    <source>
        <strain evidence="1">HA-2024</strain>
        <tissue evidence="1">Whole body</tissue>
    </source>
</reference>